<evidence type="ECO:0000313" key="4">
    <source>
        <dbReference type="Proteomes" id="UP001284601"/>
    </source>
</evidence>
<organism evidence="3 4">
    <name type="scientific">Conexibacter stalactiti</name>
    <dbReference type="NCBI Taxonomy" id="1940611"/>
    <lineage>
        <taxon>Bacteria</taxon>
        <taxon>Bacillati</taxon>
        <taxon>Actinomycetota</taxon>
        <taxon>Thermoleophilia</taxon>
        <taxon>Solirubrobacterales</taxon>
        <taxon>Conexibacteraceae</taxon>
        <taxon>Conexibacter</taxon>
    </lineage>
</organism>
<dbReference type="Proteomes" id="UP001284601">
    <property type="component" value="Unassembled WGS sequence"/>
</dbReference>
<evidence type="ECO:0000256" key="2">
    <source>
        <dbReference type="SAM" id="Phobius"/>
    </source>
</evidence>
<feature type="transmembrane region" description="Helical" evidence="2">
    <location>
        <begin position="22"/>
        <end position="40"/>
    </location>
</feature>
<feature type="region of interest" description="Disordered" evidence="1">
    <location>
        <begin position="176"/>
        <end position="196"/>
    </location>
</feature>
<feature type="transmembrane region" description="Helical" evidence="2">
    <location>
        <begin position="151"/>
        <end position="167"/>
    </location>
</feature>
<keyword evidence="2" id="KW-0812">Transmembrane</keyword>
<dbReference type="RefSeq" id="WP_318598063.1">
    <property type="nucleotide sequence ID" value="NZ_JAWSTH010000039.1"/>
</dbReference>
<keyword evidence="2" id="KW-0472">Membrane</keyword>
<keyword evidence="4" id="KW-1185">Reference proteome</keyword>
<reference evidence="3 4" key="2">
    <citation type="submission" date="2023-10" db="EMBL/GenBank/DDBJ databases">
        <authorList>
            <person name="Han X.F."/>
        </authorList>
    </citation>
    <scope>NUCLEOTIDE SEQUENCE [LARGE SCALE GENOMIC DNA]</scope>
    <source>
        <strain evidence="3 4">KCTC 39840</strain>
    </source>
</reference>
<keyword evidence="2" id="KW-1133">Transmembrane helix</keyword>
<feature type="transmembrane region" description="Helical" evidence="2">
    <location>
        <begin position="127"/>
        <end position="145"/>
    </location>
</feature>
<proteinExistence type="predicted"/>
<evidence type="ECO:0000313" key="3">
    <source>
        <dbReference type="EMBL" id="MDW5595725.1"/>
    </source>
</evidence>
<reference evidence="4" key="1">
    <citation type="submission" date="2023-07" db="EMBL/GenBank/DDBJ databases">
        <title>Conexibacter stalactiti sp. nov., isolated from stalactites in a lava cave and emended description of the genus Conexibacter.</title>
        <authorList>
            <person name="Lee S.D."/>
        </authorList>
    </citation>
    <scope>NUCLEOTIDE SEQUENCE [LARGE SCALE GENOMIC DNA]</scope>
    <source>
        <strain evidence="4">KCTC 39840</strain>
    </source>
</reference>
<accession>A0ABU4HR55</accession>
<protein>
    <recommendedName>
        <fullName evidence="5">Intracellular septation protein A</fullName>
    </recommendedName>
</protein>
<feature type="transmembrane region" description="Helical" evidence="2">
    <location>
        <begin position="47"/>
        <end position="67"/>
    </location>
</feature>
<sequence length="196" mass="20879">MNIYIAFVPWILFGTISQHDSVAAALVALAASIAIGLPSFAAGRPKILDLGAIAAFAGFSVVALAVGSDADWLSEYARAIAAGLLGLIALGSLRFVPFTEQYARESVPPEHWDSPTFKRVNRELTTMWGLVFVAMVPSHLIAAAIDTQRGNTIFNWVIPVVLIVWAAKRTARISDAAGDERQAPPAVPLAADRGSR</sequence>
<dbReference type="EMBL" id="JAWSTH010000039">
    <property type="protein sequence ID" value="MDW5595725.1"/>
    <property type="molecule type" value="Genomic_DNA"/>
</dbReference>
<evidence type="ECO:0000256" key="1">
    <source>
        <dbReference type="SAM" id="MobiDB-lite"/>
    </source>
</evidence>
<gene>
    <name evidence="3" type="ORF">R7226_15350</name>
</gene>
<feature type="transmembrane region" description="Helical" evidence="2">
    <location>
        <begin position="79"/>
        <end position="96"/>
    </location>
</feature>
<name>A0ABU4HR55_9ACTN</name>
<comment type="caution">
    <text evidence="3">The sequence shown here is derived from an EMBL/GenBank/DDBJ whole genome shotgun (WGS) entry which is preliminary data.</text>
</comment>
<evidence type="ECO:0008006" key="5">
    <source>
        <dbReference type="Google" id="ProtNLM"/>
    </source>
</evidence>